<dbReference type="InterPro" id="IPR051454">
    <property type="entry name" value="RNA/ubiquinone_mod_enzymes"/>
</dbReference>
<dbReference type="Proteomes" id="UP001290861">
    <property type="component" value="Unassembled WGS sequence"/>
</dbReference>
<accession>A0ABU5MXN7</accession>
<dbReference type="RefSeq" id="WP_322608696.1">
    <property type="nucleotide sequence ID" value="NZ_JARVCO010000010.1"/>
</dbReference>
<dbReference type="PANTHER" id="PTHR30217:SF10">
    <property type="entry name" value="23S RRNA 5-HYDROXYCYTIDINE C2501 SYNTHASE"/>
    <property type="match status" value="1"/>
</dbReference>
<dbReference type="InterPro" id="IPR001539">
    <property type="entry name" value="Peptidase_U32"/>
</dbReference>
<protein>
    <submittedName>
        <fullName evidence="2">DUF3656 domain-containing protein</fullName>
    </submittedName>
</protein>
<keyword evidence="3" id="KW-1185">Reference proteome</keyword>
<evidence type="ECO:0000313" key="3">
    <source>
        <dbReference type="Proteomes" id="UP001290861"/>
    </source>
</evidence>
<comment type="caution">
    <text evidence="2">The sequence shown here is derived from an EMBL/GenBank/DDBJ whole genome shotgun (WGS) entry which is preliminary data.</text>
</comment>
<dbReference type="PANTHER" id="PTHR30217">
    <property type="entry name" value="PEPTIDASE U32 FAMILY"/>
    <property type="match status" value="1"/>
</dbReference>
<dbReference type="InterPro" id="IPR020988">
    <property type="entry name" value="Pept_U32_collagenase"/>
</dbReference>
<dbReference type="EMBL" id="JARVCO010000010">
    <property type="protein sequence ID" value="MDZ8118903.1"/>
    <property type="molecule type" value="Genomic_DNA"/>
</dbReference>
<gene>
    <name evidence="2" type="ORF">P9H32_09705</name>
</gene>
<evidence type="ECO:0000259" key="1">
    <source>
        <dbReference type="Pfam" id="PF12392"/>
    </source>
</evidence>
<feature type="domain" description="Peptidase U32 collagenase" evidence="1">
    <location>
        <begin position="417"/>
        <end position="506"/>
    </location>
</feature>
<dbReference type="Pfam" id="PF12392">
    <property type="entry name" value="DUF3656"/>
    <property type="match status" value="1"/>
</dbReference>
<sequence length="765" mass="85335">MSNFQAELLAPAGSADAAWAAFYYGADAVFAGLPRFSARAEAVNLTAEQLDELIGYAHAHGRKVYLTFNTLVQQHELPEALEALALIHDLKADGVIVQDMGVARMARRFFPSLELHASTQLAVHNPAGARLLKELGFSRVVLARELSLPEIGHITRNCGIETEVFIHGALCYSYSGLCLFSSHRNSRSGNRGKCAYCCRMKFDSGGKTTLPFSMKDFAVGEHFDELLKTGVASLKIEGRMKGPNYVGAVTDFYRKRMDQGLSETEQRKLLADIQTIFGRPSTDLYLKNADTHPIDPTTNGHRGAAIGTIKDVFKERGQQWIRFTSTRALMKHDGLKIELGDGRPPFNFFAREMRFSNDRKKHLQFEVPAEAEIEVQLPPDHPFIEAGMPLYCSASQAVRQRYGFEAPRPGTCKQRKPFDAAVELSPGGIQLSAKAGKISAQRMIEEPLSEARKPEKTEAGIRRSFEKTGDTEWVLQSLDVKDHGLFAPASVLNEGRRQLLDRLSKNLKQQKQAEHFQRLEKLVRPPAEPENEESWSVKVRDLSLLEQLTEQELSQLEVVLENSISSEPARTEPRPSRIAIPVIQRNHDVQRPKHGLPIEAANIGALQAVADHPDLTADWPLYTMNSEAAEQWQELGISGLVLSPEDTGDNLKALLNLLGDRAIVPVYQHTPLMISATRPESGDHLSDRKNRPMKIEKNGDQFVLIFEAPFSLAEYLDELRAGARHFRIDLSYGVIDAEDAAEIIRRTMKGLPMPGSYDGNYRKTL</sequence>
<organism evidence="2 3">
    <name type="scientific">Pontiella agarivorans</name>
    <dbReference type="NCBI Taxonomy" id="3038953"/>
    <lineage>
        <taxon>Bacteria</taxon>
        <taxon>Pseudomonadati</taxon>
        <taxon>Kiritimatiellota</taxon>
        <taxon>Kiritimatiellia</taxon>
        <taxon>Kiritimatiellales</taxon>
        <taxon>Pontiellaceae</taxon>
        <taxon>Pontiella</taxon>
    </lineage>
</organism>
<reference evidence="2 3" key="1">
    <citation type="journal article" date="2024" name="Appl. Environ. Microbiol.">
        <title>Pontiella agarivorans sp. nov., a novel marine anaerobic bacterium capable of degrading macroalgal polysaccharides and fixing nitrogen.</title>
        <authorList>
            <person name="Liu N."/>
            <person name="Kivenson V."/>
            <person name="Peng X."/>
            <person name="Cui Z."/>
            <person name="Lankiewicz T.S."/>
            <person name="Gosselin K.M."/>
            <person name="English C.J."/>
            <person name="Blair E.M."/>
            <person name="O'Malley M.A."/>
            <person name="Valentine D.L."/>
        </authorList>
    </citation>
    <scope>NUCLEOTIDE SEQUENCE [LARGE SCALE GENOMIC DNA]</scope>
    <source>
        <strain evidence="2 3">NLcol2</strain>
    </source>
</reference>
<name>A0ABU5MXN7_9BACT</name>
<dbReference type="Pfam" id="PF01136">
    <property type="entry name" value="Peptidase_U32"/>
    <property type="match status" value="1"/>
</dbReference>
<evidence type="ECO:0000313" key="2">
    <source>
        <dbReference type="EMBL" id="MDZ8118903.1"/>
    </source>
</evidence>
<proteinExistence type="predicted"/>